<dbReference type="AlphaFoldDB" id="A0A8J5JUR0"/>
<organism evidence="10 11">
    <name type="scientific">Homarus americanus</name>
    <name type="common">American lobster</name>
    <dbReference type="NCBI Taxonomy" id="6706"/>
    <lineage>
        <taxon>Eukaryota</taxon>
        <taxon>Metazoa</taxon>
        <taxon>Ecdysozoa</taxon>
        <taxon>Arthropoda</taxon>
        <taxon>Crustacea</taxon>
        <taxon>Multicrustacea</taxon>
        <taxon>Malacostraca</taxon>
        <taxon>Eumalacostraca</taxon>
        <taxon>Eucarida</taxon>
        <taxon>Decapoda</taxon>
        <taxon>Pleocyemata</taxon>
        <taxon>Astacidea</taxon>
        <taxon>Nephropoidea</taxon>
        <taxon>Nephropidae</taxon>
        <taxon>Homarus</taxon>
    </lineage>
</organism>
<evidence type="ECO:0000256" key="4">
    <source>
        <dbReference type="ARBA" id="ARBA00023054"/>
    </source>
</evidence>
<evidence type="ECO:0000313" key="11">
    <source>
        <dbReference type="Proteomes" id="UP000747542"/>
    </source>
</evidence>
<evidence type="ECO:0000256" key="7">
    <source>
        <dbReference type="SAM" id="Coils"/>
    </source>
</evidence>
<keyword evidence="3 8" id="KW-0732">Signal</keyword>
<evidence type="ECO:0000256" key="2">
    <source>
        <dbReference type="ARBA" id="ARBA00022525"/>
    </source>
</evidence>
<evidence type="ECO:0000256" key="1">
    <source>
        <dbReference type="ARBA" id="ARBA00004613"/>
    </source>
</evidence>
<feature type="domain" description="Fibrinogen C-terminal" evidence="9">
    <location>
        <begin position="350"/>
        <end position="577"/>
    </location>
</feature>
<evidence type="ECO:0000256" key="3">
    <source>
        <dbReference type="ARBA" id="ARBA00022729"/>
    </source>
</evidence>
<dbReference type="Pfam" id="PF00147">
    <property type="entry name" value="Fibrinogen_C"/>
    <property type="match status" value="1"/>
</dbReference>
<dbReference type="InterPro" id="IPR002181">
    <property type="entry name" value="Fibrinogen_a/b/g_C_dom"/>
</dbReference>
<dbReference type="PANTHER" id="PTHR47221:SF6">
    <property type="entry name" value="FIBRINOGEN ALPHA CHAIN"/>
    <property type="match status" value="1"/>
</dbReference>
<dbReference type="InterPro" id="IPR011049">
    <property type="entry name" value="Serralysin-like_metalloprot_C"/>
</dbReference>
<evidence type="ECO:0000256" key="5">
    <source>
        <dbReference type="ARBA" id="ARBA00023157"/>
    </source>
</evidence>
<evidence type="ECO:0000313" key="10">
    <source>
        <dbReference type="EMBL" id="KAG7162205.1"/>
    </source>
</evidence>
<dbReference type="PANTHER" id="PTHR47221">
    <property type="entry name" value="FIBRINOGEN ALPHA CHAIN"/>
    <property type="match status" value="1"/>
</dbReference>
<dbReference type="PROSITE" id="PS51406">
    <property type="entry name" value="FIBRINOGEN_C_2"/>
    <property type="match status" value="1"/>
</dbReference>
<accession>A0A8J5JUR0</accession>
<dbReference type="Gene3D" id="3.90.215.10">
    <property type="entry name" value="Gamma Fibrinogen, chain A, domain 1"/>
    <property type="match status" value="1"/>
</dbReference>
<keyword evidence="4 7" id="KW-0175">Coiled coil</keyword>
<comment type="caution">
    <text evidence="10">The sequence shown here is derived from an EMBL/GenBank/DDBJ whole genome shotgun (WGS) entry which is preliminary data.</text>
</comment>
<dbReference type="InterPro" id="IPR036056">
    <property type="entry name" value="Fibrinogen-like_C"/>
</dbReference>
<dbReference type="CDD" id="cd00087">
    <property type="entry name" value="FReD"/>
    <property type="match status" value="1"/>
</dbReference>
<keyword evidence="11" id="KW-1185">Reference proteome</keyword>
<dbReference type="InterPro" id="IPR037579">
    <property type="entry name" value="FIB_ANG-like"/>
</dbReference>
<sequence length="577" mass="66891">MLFVAMLVLVRGLLASSIPHQNDTLIDQFKAHKDSLLEGDTHSTNSTVQKLPEGQLETITLLKDLSQAFTTHLLEYKQDMSQTLRGLTAATQGNVPQLTEDPLLLCRDRGREISKMSQTFTTYLLEYKQEFEALQHKVFTLEANNQDKTDQLLMNLEIIQEKDNTIHIQQQIIHEQDNTIHIQQQTIQINNNTIHNQQQTIQEKDNTIHNQQQTIHKKDNTIHNQQQTIQINNNTINNQQQIIHEKDNTIHIQQQMIQNNNNTIHIQQEILQEKDNTIYNQKQNLQEKDDTIYNQKTNLREKDDTILNQQQILQEKGSTIQVCEAQVTQYTRQILRLDEETNNLERRLQNPSRRVVNDCEDVFREGGRESGVYTIYPNSSPAGVRVYCEVQEGRSWTVFLVRHRQTPQENFTRSWQDYKEGFGDLEGEHWLGNEKLNALTDGEKHYRLRVEATNLQGEQRYGEWQVFKVADEDNRYRLTLQQYNSSSSSLGDDLTYHNGQSFTTVDRDHDTAPFNCAAIRGEGGWWWGGEKGWFCGHAQPTSPLGNTDGDHHVMSWGYFTPGVNRWIGLSALKMALI</sequence>
<feature type="signal peptide" evidence="8">
    <location>
        <begin position="1"/>
        <end position="15"/>
    </location>
</feature>
<dbReference type="InterPro" id="IPR014716">
    <property type="entry name" value="Fibrinogen_a/b/g_C_1"/>
</dbReference>
<evidence type="ECO:0000256" key="6">
    <source>
        <dbReference type="ARBA" id="ARBA00023180"/>
    </source>
</evidence>
<keyword evidence="2" id="KW-0964">Secreted</keyword>
<evidence type="ECO:0000259" key="9">
    <source>
        <dbReference type="PROSITE" id="PS51406"/>
    </source>
</evidence>
<proteinExistence type="predicted"/>
<comment type="subcellular location">
    <subcellularLocation>
        <location evidence="1">Secreted</location>
    </subcellularLocation>
</comment>
<feature type="chain" id="PRO_5035172866" evidence="8">
    <location>
        <begin position="16"/>
        <end position="577"/>
    </location>
</feature>
<reference evidence="10" key="1">
    <citation type="journal article" date="2021" name="Sci. Adv.">
        <title>The American lobster genome reveals insights on longevity, neural, and immune adaptations.</title>
        <authorList>
            <person name="Polinski J.M."/>
            <person name="Zimin A.V."/>
            <person name="Clark K.F."/>
            <person name="Kohn A.B."/>
            <person name="Sadowski N."/>
            <person name="Timp W."/>
            <person name="Ptitsyn A."/>
            <person name="Khanna P."/>
            <person name="Romanova D.Y."/>
            <person name="Williams P."/>
            <person name="Greenwood S.J."/>
            <person name="Moroz L.L."/>
            <person name="Walt D.R."/>
            <person name="Bodnar A.G."/>
        </authorList>
    </citation>
    <scope>NUCLEOTIDE SEQUENCE</scope>
    <source>
        <strain evidence="10">GMGI-L3</strain>
    </source>
</reference>
<dbReference type="SMART" id="SM00186">
    <property type="entry name" value="FBG"/>
    <property type="match status" value="1"/>
</dbReference>
<gene>
    <name evidence="10" type="primary">Angpt1-L1</name>
    <name evidence="10" type="ORF">Hamer_G010879</name>
</gene>
<evidence type="ECO:0000256" key="8">
    <source>
        <dbReference type="SAM" id="SignalP"/>
    </source>
</evidence>
<name>A0A8J5JUR0_HOMAM</name>
<keyword evidence="5" id="KW-1015">Disulfide bond</keyword>
<keyword evidence="6" id="KW-0325">Glycoprotein</keyword>
<dbReference type="SUPFAM" id="SSF56496">
    <property type="entry name" value="Fibrinogen C-terminal domain-like"/>
    <property type="match status" value="1"/>
</dbReference>
<dbReference type="Gene3D" id="2.150.10.10">
    <property type="entry name" value="Serralysin-like metalloprotease, C-terminal"/>
    <property type="match status" value="1"/>
</dbReference>
<dbReference type="EMBL" id="JAHLQT010028013">
    <property type="protein sequence ID" value="KAG7162205.1"/>
    <property type="molecule type" value="Genomic_DNA"/>
</dbReference>
<feature type="coiled-coil region" evidence="7">
    <location>
        <begin position="320"/>
        <end position="347"/>
    </location>
</feature>
<dbReference type="GO" id="GO:0005576">
    <property type="term" value="C:extracellular region"/>
    <property type="evidence" value="ECO:0007669"/>
    <property type="project" value="UniProtKB-SubCell"/>
</dbReference>
<dbReference type="Proteomes" id="UP000747542">
    <property type="component" value="Unassembled WGS sequence"/>
</dbReference>
<protein>
    <submittedName>
        <fullName evidence="10">Angiopoietin-1-like 1</fullName>
    </submittedName>
</protein>